<accession>A0A225NGW1</accession>
<dbReference type="SUPFAM" id="SSF158682">
    <property type="entry name" value="TerB-like"/>
    <property type="match status" value="1"/>
</dbReference>
<reference evidence="2 3" key="1">
    <citation type="submission" date="2013-04" db="EMBL/GenBank/DDBJ databases">
        <title>Oceanicola sp. 22II1-22F33 Genome Sequencing.</title>
        <authorList>
            <person name="Lai Q."/>
            <person name="Li G."/>
            <person name="Shao Z."/>
        </authorList>
    </citation>
    <scope>NUCLEOTIDE SEQUENCE [LARGE SCALE GENOMIC DNA]</scope>
    <source>
        <strain evidence="2 3">22II1-22F33</strain>
    </source>
</reference>
<dbReference type="EMBL" id="AQQR01000006">
    <property type="protein sequence ID" value="OWU72583.1"/>
    <property type="molecule type" value="Genomic_DNA"/>
</dbReference>
<dbReference type="OrthoDB" id="5402150at2"/>
<evidence type="ECO:0000313" key="2">
    <source>
        <dbReference type="EMBL" id="OWU72583.1"/>
    </source>
</evidence>
<feature type="domain" description="Co-chaperone DjlA N-terminal" evidence="1">
    <location>
        <begin position="25"/>
        <end position="142"/>
    </location>
</feature>
<protein>
    <recommendedName>
        <fullName evidence="1">Co-chaperone DjlA N-terminal domain-containing protein</fullName>
    </recommendedName>
</protein>
<dbReference type="Pfam" id="PF05099">
    <property type="entry name" value="TerB"/>
    <property type="match status" value="1"/>
</dbReference>
<evidence type="ECO:0000313" key="3">
    <source>
        <dbReference type="Proteomes" id="UP000215377"/>
    </source>
</evidence>
<dbReference type="Gene3D" id="1.10.3680.10">
    <property type="entry name" value="TerB-like"/>
    <property type="match status" value="1"/>
</dbReference>
<dbReference type="AlphaFoldDB" id="A0A225NGW1"/>
<keyword evidence="3" id="KW-1185">Reference proteome</keyword>
<dbReference type="CDD" id="cd07313">
    <property type="entry name" value="terB_like_2"/>
    <property type="match status" value="1"/>
</dbReference>
<evidence type="ECO:0000259" key="1">
    <source>
        <dbReference type="Pfam" id="PF05099"/>
    </source>
</evidence>
<proteinExistence type="predicted"/>
<gene>
    <name evidence="2" type="ORF">ATO3_16040</name>
</gene>
<comment type="caution">
    <text evidence="2">The sequence shown here is derived from an EMBL/GenBank/DDBJ whole genome shotgun (WGS) entry which is preliminary data.</text>
</comment>
<organism evidence="2 3">
    <name type="scientific">Marinibacterium profundimaris</name>
    <dbReference type="NCBI Taxonomy" id="1679460"/>
    <lineage>
        <taxon>Bacteria</taxon>
        <taxon>Pseudomonadati</taxon>
        <taxon>Pseudomonadota</taxon>
        <taxon>Alphaproteobacteria</taxon>
        <taxon>Rhodobacterales</taxon>
        <taxon>Paracoccaceae</taxon>
        <taxon>Marinibacterium</taxon>
    </lineage>
</organism>
<dbReference type="InterPro" id="IPR029024">
    <property type="entry name" value="TerB-like"/>
</dbReference>
<name>A0A225NGW1_9RHOB</name>
<dbReference type="Proteomes" id="UP000215377">
    <property type="component" value="Unassembled WGS sequence"/>
</dbReference>
<dbReference type="InterPro" id="IPR007791">
    <property type="entry name" value="DjlA_N"/>
</dbReference>
<sequence>MSVLTQLLNSFRATQPQPLPEPDAQLATGALMVRIAMSDENYQFAEISLIDKVLARLFDLDAVEAAKMRATCEKLHAKAPDTETFAALIRSELDTEERREALTALWQVVLADGEAQEKETDIVETARLALGLSVADNAAARARAEQALA</sequence>